<proteinExistence type="predicted"/>
<feature type="active site" description="Nucleophile" evidence="7">
    <location>
        <position position="251"/>
    </location>
</feature>
<name>A0A8J8MPB4_9FIRM</name>
<evidence type="ECO:0000256" key="6">
    <source>
        <dbReference type="ARBA" id="ARBA00023326"/>
    </source>
</evidence>
<organism evidence="10 11">
    <name type="scientific">Vallitalea pronyensis</name>
    <dbReference type="NCBI Taxonomy" id="1348613"/>
    <lineage>
        <taxon>Bacteria</taxon>
        <taxon>Bacillati</taxon>
        <taxon>Bacillota</taxon>
        <taxon>Clostridia</taxon>
        <taxon>Lachnospirales</taxon>
        <taxon>Vallitaleaceae</taxon>
        <taxon>Vallitalea</taxon>
    </lineage>
</organism>
<evidence type="ECO:0000256" key="1">
    <source>
        <dbReference type="ARBA" id="ARBA00022729"/>
    </source>
</evidence>
<dbReference type="Gene3D" id="1.50.10.10">
    <property type="match status" value="1"/>
</dbReference>
<evidence type="ECO:0000256" key="7">
    <source>
        <dbReference type="PIRSR" id="PIRSR600556-1"/>
    </source>
</evidence>
<dbReference type="GO" id="GO:0008810">
    <property type="term" value="F:cellulase activity"/>
    <property type="evidence" value="ECO:0007669"/>
    <property type="project" value="InterPro"/>
</dbReference>
<feature type="signal peptide" evidence="8">
    <location>
        <begin position="1"/>
        <end position="24"/>
    </location>
</feature>
<gene>
    <name evidence="10" type="ORF">HZI73_23475</name>
</gene>
<protein>
    <submittedName>
        <fullName evidence="10">Cellulose binding domain-containing protein</fullName>
    </submittedName>
</protein>
<dbReference type="SUPFAM" id="SSF49384">
    <property type="entry name" value="Carbohydrate-binding domain"/>
    <property type="match status" value="1"/>
</dbReference>
<dbReference type="InterPro" id="IPR023309">
    <property type="entry name" value="Endo-1-4-beta-glucanase_dom2"/>
</dbReference>
<evidence type="ECO:0000313" key="10">
    <source>
        <dbReference type="EMBL" id="QUI25072.1"/>
    </source>
</evidence>
<dbReference type="KEGG" id="vpy:HZI73_23475"/>
<keyword evidence="11" id="KW-1185">Reference proteome</keyword>
<dbReference type="AlphaFoldDB" id="A0A8J8MPB4"/>
<dbReference type="RefSeq" id="WP_212695771.1">
    <property type="nucleotide sequence ID" value="NZ_CP058649.1"/>
</dbReference>
<evidence type="ECO:0000256" key="4">
    <source>
        <dbReference type="ARBA" id="ARBA00023277"/>
    </source>
</evidence>
<keyword evidence="4" id="KW-0119">Carbohydrate metabolism</keyword>
<feature type="chain" id="PRO_5035183797" evidence="8">
    <location>
        <begin position="25"/>
        <end position="787"/>
    </location>
</feature>
<dbReference type="PRINTS" id="PR00844">
    <property type="entry name" value="GLHYDRLASE48"/>
</dbReference>
<dbReference type="InterPro" id="IPR001919">
    <property type="entry name" value="CBD2"/>
</dbReference>
<dbReference type="InterPro" id="IPR008965">
    <property type="entry name" value="CBM2/CBM3_carb-bd_dom_sf"/>
</dbReference>
<dbReference type="EMBL" id="CP058649">
    <property type="protein sequence ID" value="QUI25072.1"/>
    <property type="molecule type" value="Genomic_DNA"/>
</dbReference>
<evidence type="ECO:0000256" key="5">
    <source>
        <dbReference type="ARBA" id="ARBA00023295"/>
    </source>
</evidence>
<keyword evidence="2" id="KW-0378">Hydrolase</keyword>
<dbReference type="SUPFAM" id="SSF48208">
    <property type="entry name" value="Six-hairpin glycosidases"/>
    <property type="match status" value="1"/>
</dbReference>
<evidence type="ECO:0000256" key="3">
    <source>
        <dbReference type="ARBA" id="ARBA00023001"/>
    </source>
</evidence>
<dbReference type="InterPro" id="IPR008928">
    <property type="entry name" value="6-hairpin_glycosidase_sf"/>
</dbReference>
<sequence length="787" mass="88252">MKKRISLLILVTMLLSTVAIPAYAESKVSGDTLNRQRFMELYHELHTKDNGYFSEDGVPYHTVEELIVEATDYGHVVTSEGFSYYLWLEAMYGKYTGNWEPYKIAWKATEAYMIPSKKDQPTMNYYNPTSPATIAKEYATPESYPSELLFGTPTGKDPIHNELVQAYGDQVYGMHWLLDADNWYGYGKRGDGTSNNSFINTFQRGPEESTWETIPQPSWEVFKWGGPNGFLDLYTIDANYSKQWRYTIASDADARAVQASYYANKWAKEQGASVTDENSKAIKMGDWLRQSFFDKYYKKIGATNINGDNGTGMDSAHYLLGWYYAWGGGIGQGANWAWKIGGSHVHSGYQNPMTAYILANDPDFEPLSTNGKAHWATSLDRQLEFYTWLQSKEGAISGGATNMWNGDYSPRPANVPTFYGLAWKKAPVYVDPEDSRWFGMQTWTMQRVAQLYYETGNLMAKNLLDKWVPWAISQVKLHADGTYEIPCNLIWTGQPDTWTGTSTGNPNLSVTVETWNQDIGITGSLANTLTYYAKKANDTAAREMAEELLNRMWTNYRDEIGIAVEETRADYRRFFDKSTTTIHVPNGWTGKMANGDDIKPGIGFLDIRSKYKSMPEFGKVQAAWDSGDFEANAPTFTYHRFWGQVDAAVAYGTYAMLFEDAGTIPDPNHPNWPTAPGEEPTPIAALDVNLAITQDWGSGSNGELTITNTGDVPTASWSLEMKTNIVINTFWTATIMSGSSDGHYFIKPAAYDQVIQPGESKVLGFSSSSGNVQNTAQITSYTFTVTE</sequence>
<dbReference type="Pfam" id="PF02011">
    <property type="entry name" value="Glyco_hydro_48"/>
    <property type="match status" value="1"/>
</dbReference>
<feature type="active site" description="Proton donor" evidence="7">
    <location>
        <position position="80"/>
    </location>
</feature>
<dbReference type="Gene3D" id="2.170.160.10">
    <property type="entry name" value="Endo-1,4-beta-glucanase f. Domain 2"/>
    <property type="match status" value="1"/>
</dbReference>
<dbReference type="GO" id="GO:0030247">
    <property type="term" value="F:polysaccharide binding"/>
    <property type="evidence" value="ECO:0007669"/>
    <property type="project" value="UniProtKB-UniRule"/>
</dbReference>
<evidence type="ECO:0000256" key="8">
    <source>
        <dbReference type="SAM" id="SignalP"/>
    </source>
</evidence>
<dbReference type="InterPro" id="IPR012341">
    <property type="entry name" value="6hp_glycosidase-like_sf"/>
</dbReference>
<dbReference type="Gene3D" id="2.60.40.290">
    <property type="match status" value="1"/>
</dbReference>
<evidence type="ECO:0000313" key="11">
    <source>
        <dbReference type="Proteomes" id="UP000683246"/>
    </source>
</evidence>
<dbReference type="GO" id="GO:0030245">
    <property type="term" value="P:cellulose catabolic process"/>
    <property type="evidence" value="ECO:0007669"/>
    <property type="project" value="UniProtKB-KW"/>
</dbReference>
<dbReference type="Pfam" id="PF00553">
    <property type="entry name" value="CBM_2"/>
    <property type="match status" value="1"/>
</dbReference>
<dbReference type="InterPro" id="IPR012291">
    <property type="entry name" value="CBM2_carb-bd_dom_sf"/>
</dbReference>
<accession>A0A8J8MPB4</accession>
<evidence type="ECO:0000259" key="9">
    <source>
        <dbReference type="PROSITE" id="PS51173"/>
    </source>
</evidence>
<keyword evidence="6" id="KW-0624">Polysaccharide degradation</keyword>
<feature type="domain" description="CBM2" evidence="9">
    <location>
        <begin position="679"/>
        <end position="787"/>
    </location>
</feature>
<dbReference type="Gene3D" id="4.10.870.10">
    <property type="entry name" value="Endo-1,4-beta-glucanase f. Domain 3"/>
    <property type="match status" value="1"/>
</dbReference>
<dbReference type="SMART" id="SM00637">
    <property type="entry name" value="CBD_II"/>
    <property type="match status" value="1"/>
</dbReference>
<keyword evidence="1 8" id="KW-0732">Signal</keyword>
<reference evidence="10" key="1">
    <citation type="submission" date="2020-07" db="EMBL/GenBank/DDBJ databases">
        <title>Vallitalea pronyensis genome.</title>
        <authorList>
            <person name="Postec A."/>
        </authorList>
    </citation>
    <scope>NUCLEOTIDE SEQUENCE</scope>
    <source>
        <strain evidence="10">FatNI3</strain>
    </source>
</reference>
<dbReference type="InterPro" id="IPR027390">
    <property type="entry name" value="Endoglucanase_F_dom3"/>
</dbReference>
<keyword evidence="3" id="KW-0136">Cellulose degradation</keyword>
<dbReference type="Proteomes" id="UP000683246">
    <property type="component" value="Chromosome"/>
</dbReference>
<dbReference type="InterPro" id="IPR000556">
    <property type="entry name" value="Glyco_hydro_48F"/>
</dbReference>
<dbReference type="PROSITE" id="PS51173">
    <property type="entry name" value="CBM2"/>
    <property type="match status" value="1"/>
</dbReference>
<evidence type="ECO:0000256" key="2">
    <source>
        <dbReference type="ARBA" id="ARBA00022801"/>
    </source>
</evidence>
<keyword evidence="5" id="KW-0326">Glycosidase</keyword>